<dbReference type="PANTHER" id="PTHR31973">
    <property type="entry name" value="POLYPROTEIN, PUTATIVE-RELATED"/>
    <property type="match status" value="1"/>
</dbReference>
<reference evidence="7 8" key="1">
    <citation type="submission" date="2018-06" db="EMBL/GenBank/DDBJ databases">
        <title>WGS assembly of Brassica rapa FPsc.</title>
        <authorList>
            <person name="Bowman J."/>
            <person name="Kohchi T."/>
            <person name="Yamato K."/>
            <person name="Jenkins J."/>
            <person name="Shu S."/>
            <person name="Ishizaki K."/>
            <person name="Yamaoka S."/>
            <person name="Nishihama R."/>
            <person name="Nakamura Y."/>
            <person name="Berger F."/>
            <person name="Adam C."/>
            <person name="Aki S."/>
            <person name="Althoff F."/>
            <person name="Araki T."/>
            <person name="Arteaga-Vazquez M."/>
            <person name="Balasubrmanian S."/>
            <person name="Bauer D."/>
            <person name="Boehm C."/>
            <person name="Briginshaw L."/>
            <person name="Caballero-Perez J."/>
            <person name="Catarino B."/>
            <person name="Chen F."/>
            <person name="Chiyoda S."/>
            <person name="Chovatia M."/>
            <person name="Davies K."/>
            <person name="Delmans M."/>
            <person name="Demura T."/>
            <person name="Dierschke T."/>
            <person name="Dolan L."/>
            <person name="Dorantes-Acosta A."/>
            <person name="Eklund D."/>
            <person name="Florent S."/>
            <person name="Flores-Sandoval E."/>
            <person name="Fujiyama A."/>
            <person name="Fukuzawa H."/>
            <person name="Galik B."/>
            <person name="Grimanelli D."/>
            <person name="Grimwood J."/>
            <person name="Grossniklaus U."/>
            <person name="Hamada T."/>
            <person name="Haseloff J."/>
            <person name="Hetherington A."/>
            <person name="Higo A."/>
            <person name="Hirakawa Y."/>
            <person name="Hundley H."/>
            <person name="Ikeda Y."/>
            <person name="Inoue K."/>
            <person name="Inoue S."/>
            <person name="Ishida S."/>
            <person name="Jia Q."/>
            <person name="Kakita M."/>
            <person name="Kanazawa T."/>
            <person name="Kawai Y."/>
            <person name="Kawashima T."/>
            <person name="Kennedy M."/>
            <person name="Kinose K."/>
            <person name="Kinoshita T."/>
            <person name="Kohara Y."/>
            <person name="Koide E."/>
            <person name="Komatsu K."/>
            <person name="Kopischke S."/>
            <person name="Kubo M."/>
            <person name="Kyozuka J."/>
            <person name="Lagercrantz U."/>
            <person name="Lin S."/>
            <person name="Lindquist E."/>
            <person name="Lipzen A."/>
            <person name="Lu C."/>
            <person name="Luna E."/>
            <person name="Martienssen R."/>
            <person name="Minamino N."/>
            <person name="Mizutani M."/>
            <person name="Mizutani M."/>
            <person name="Mochizuki N."/>
            <person name="Monte I."/>
            <person name="Mosher R."/>
            <person name="Nagasaki H."/>
            <person name="Nakagami H."/>
            <person name="Naramoto S."/>
            <person name="Nishitani K."/>
            <person name="Ohtani M."/>
            <person name="Okamoto T."/>
            <person name="Okumura M."/>
            <person name="Phillips J."/>
            <person name="Pollak B."/>
            <person name="Reinders A."/>
            <person name="Roevekamp M."/>
            <person name="Sano R."/>
            <person name="Sawa S."/>
            <person name="Schmid M."/>
            <person name="Shirakawa M."/>
            <person name="Solano R."/>
            <person name="Spunde A."/>
            <person name="Suetsugu N."/>
            <person name="Sugano S."/>
            <person name="Sugiyama A."/>
            <person name="Sun R."/>
            <person name="Suzuki Y."/>
            <person name="Takenaka M."/>
            <person name="Takezawa D."/>
            <person name="Tomogane H."/>
            <person name="Tsuzuki M."/>
            <person name="Ueda T."/>
            <person name="Umeda M."/>
            <person name="Ward J."/>
            <person name="Watanabe Y."/>
            <person name="Yazaki K."/>
            <person name="Yokoyama R."/>
            <person name="Yoshitake Y."/>
            <person name="Yotsui I."/>
            <person name="Zachgo S."/>
            <person name="Schmutz J."/>
        </authorList>
    </citation>
    <scope>NUCLEOTIDE SEQUENCE [LARGE SCALE GENOMIC DNA]</scope>
    <source>
        <strain evidence="8">cv. B-3</strain>
    </source>
</reference>
<gene>
    <name evidence="7" type="ORF">BRARA_F01710</name>
</gene>
<evidence type="ECO:0000256" key="1">
    <source>
        <dbReference type="ARBA" id="ARBA00022723"/>
    </source>
</evidence>
<name>A0A397Z5G7_BRACM</name>
<feature type="region of interest" description="Disordered" evidence="5">
    <location>
        <begin position="689"/>
        <end position="728"/>
    </location>
</feature>
<feature type="region of interest" description="Disordered" evidence="5">
    <location>
        <begin position="68"/>
        <end position="101"/>
    </location>
</feature>
<dbReference type="PROSITE" id="PS50966">
    <property type="entry name" value="ZF_SWIM"/>
    <property type="match status" value="1"/>
</dbReference>
<organism evidence="7 8">
    <name type="scientific">Brassica campestris</name>
    <name type="common">Field mustard</name>
    <dbReference type="NCBI Taxonomy" id="3711"/>
    <lineage>
        <taxon>Eukaryota</taxon>
        <taxon>Viridiplantae</taxon>
        <taxon>Streptophyta</taxon>
        <taxon>Embryophyta</taxon>
        <taxon>Tracheophyta</taxon>
        <taxon>Spermatophyta</taxon>
        <taxon>Magnoliopsida</taxon>
        <taxon>eudicotyledons</taxon>
        <taxon>Gunneridae</taxon>
        <taxon>Pentapetalae</taxon>
        <taxon>rosids</taxon>
        <taxon>malvids</taxon>
        <taxon>Brassicales</taxon>
        <taxon>Brassicaceae</taxon>
        <taxon>Brassiceae</taxon>
        <taxon>Brassica</taxon>
    </lineage>
</organism>
<evidence type="ECO:0000256" key="3">
    <source>
        <dbReference type="ARBA" id="ARBA00022833"/>
    </source>
</evidence>
<feature type="domain" description="SWIM-type" evidence="6">
    <location>
        <begin position="613"/>
        <end position="654"/>
    </location>
</feature>
<dbReference type="InterPro" id="IPR006564">
    <property type="entry name" value="Znf_PMZ"/>
</dbReference>
<evidence type="ECO:0000256" key="5">
    <source>
        <dbReference type="SAM" id="MobiDB-lite"/>
    </source>
</evidence>
<keyword evidence="1" id="KW-0479">Metal-binding</keyword>
<dbReference type="PANTHER" id="PTHR31973:SF187">
    <property type="entry name" value="MUTATOR TRANSPOSASE MUDRA PROTEIN"/>
    <property type="match status" value="1"/>
</dbReference>
<accession>A0A397Z5G7</accession>
<dbReference type="InterPro" id="IPR018289">
    <property type="entry name" value="MULE_transposase_dom"/>
</dbReference>
<dbReference type="InterPro" id="IPR007527">
    <property type="entry name" value="Znf_SWIM"/>
</dbReference>
<protein>
    <recommendedName>
        <fullName evidence="6">SWIM-type domain-containing protein</fullName>
    </recommendedName>
</protein>
<dbReference type="Pfam" id="PF04434">
    <property type="entry name" value="SWIM"/>
    <property type="match status" value="1"/>
</dbReference>
<sequence length="728" mass="82990">MMFTKLSDTLGISLYGQRIWYKLPYEDITELKMMCNGDAMYQNLLSSLILTKAAQIFLEKDDDLIASSDGDRHSGHGDGSAADGDRVRGDTSHNSDSEMLDEDAQVELNVAGFVDEDEHHNDEVTPQNSDCEDGGRRYQRCKKGSGELKLGQAFDSIPELKEAVVDYALKSGFNVKFSRWGCEKSEVRCGVVAGGEGDNDGADGNAAHVVPSGDGSNKNEDKGCQFRIYCSYEKSAGMFLIKTFEEEHSCIPDGYSQVVRDRIIAKLFLNEIRRDPTLKPKVMQERLEEKYNVISSYDQCRKGKKKALMMIQDEHDKQFARLKDYKVEVLKCNPDSTVEIGTATGERGLEVFDRIYVSLAALKRTWIAYCRPIFGIDGCFLKTSVQGQFLAAVGRDSNNQLFPVAWAVVQVENTDSWLWFIQKLKHDLKLLDGTGFTLISDRQKGLINAVEHELPRVEHRMCARHIYGNLRRAYPGKELPKDLFWAVAKSFNIGDYEVALQALKNFDVRVYEAVLMKNPQNCSRAFFSSASVYEDVSNNFSESYNNTLNTAREMPLVEMLETVRRQAMIRMDMRKTNAFKWQGKYSEKVSNAIKAEKKYMIDCRVIPSGNGIYEVGENNHAHTVNMVEKTCVCRRWSMTGIPCRHALRVIVKKKLDPLDYVSHWYLTSTWRKQYSDPIRPVNGINFWRSSGENTIEPPPRDVPQPTKKEKKRFKGKNESQKRKKKERD</sequence>
<proteinExistence type="predicted"/>
<dbReference type="EMBL" id="CM010633">
    <property type="protein sequence ID" value="RID58406.1"/>
    <property type="molecule type" value="Genomic_DNA"/>
</dbReference>
<evidence type="ECO:0000256" key="2">
    <source>
        <dbReference type="ARBA" id="ARBA00022771"/>
    </source>
</evidence>
<dbReference type="GO" id="GO:0008270">
    <property type="term" value="F:zinc ion binding"/>
    <property type="evidence" value="ECO:0007669"/>
    <property type="project" value="UniProtKB-KW"/>
</dbReference>
<keyword evidence="2 4" id="KW-0863">Zinc-finger</keyword>
<evidence type="ECO:0000313" key="8">
    <source>
        <dbReference type="Proteomes" id="UP000264353"/>
    </source>
</evidence>
<evidence type="ECO:0000313" key="7">
    <source>
        <dbReference type="EMBL" id="RID58406.1"/>
    </source>
</evidence>
<evidence type="ECO:0000259" key="6">
    <source>
        <dbReference type="PROSITE" id="PS50966"/>
    </source>
</evidence>
<dbReference type="Proteomes" id="UP000264353">
    <property type="component" value="Chromosome A6"/>
</dbReference>
<dbReference type="AlphaFoldDB" id="A0A397Z5G7"/>
<keyword evidence="3" id="KW-0862">Zinc</keyword>
<dbReference type="Pfam" id="PF10551">
    <property type="entry name" value="MULE"/>
    <property type="match status" value="1"/>
</dbReference>
<evidence type="ECO:0000256" key="4">
    <source>
        <dbReference type="PROSITE-ProRule" id="PRU00325"/>
    </source>
</evidence>
<feature type="compositionally biased region" description="Basic and acidic residues" evidence="5">
    <location>
        <begin position="83"/>
        <end position="96"/>
    </location>
</feature>
<dbReference type="SMART" id="SM00575">
    <property type="entry name" value="ZnF_PMZ"/>
    <property type="match status" value="1"/>
</dbReference>